<keyword evidence="1" id="KW-0677">Repeat</keyword>
<dbReference type="SUPFAM" id="SSF52540">
    <property type="entry name" value="P-loop containing nucleoside triphosphate hydrolases"/>
    <property type="match status" value="1"/>
</dbReference>
<dbReference type="PANTHER" id="PTHR23155:SF1167">
    <property type="entry name" value="OS08G0412100 PROTEIN"/>
    <property type="match status" value="1"/>
</dbReference>
<dbReference type="Pfam" id="PF23559">
    <property type="entry name" value="WHD_DRP"/>
    <property type="match status" value="1"/>
</dbReference>
<dbReference type="Gene3D" id="3.80.10.10">
    <property type="entry name" value="Ribonuclease Inhibitor"/>
    <property type="match status" value="1"/>
</dbReference>
<organism evidence="6">
    <name type="scientific">Oryza punctata</name>
    <name type="common">Red rice</name>
    <dbReference type="NCBI Taxonomy" id="4537"/>
    <lineage>
        <taxon>Eukaryota</taxon>
        <taxon>Viridiplantae</taxon>
        <taxon>Streptophyta</taxon>
        <taxon>Embryophyta</taxon>
        <taxon>Tracheophyta</taxon>
        <taxon>Spermatophyta</taxon>
        <taxon>Magnoliopsida</taxon>
        <taxon>Liliopsida</taxon>
        <taxon>Poales</taxon>
        <taxon>Poaceae</taxon>
        <taxon>BOP clade</taxon>
        <taxon>Oryzoideae</taxon>
        <taxon>Oryzeae</taxon>
        <taxon>Oryzinae</taxon>
        <taxon>Oryza</taxon>
    </lineage>
</organism>
<dbReference type="PANTHER" id="PTHR23155">
    <property type="entry name" value="DISEASE RESISTANCE PROTEIN RP"/>
    <property type="match status" value="1"/>
</dbReference>
<dbReference type="PRINTS" id="PR00364">
    <property type="entry name" value="DISEASERSIST"/>
</dbReference>
<dbReference type="AlphaFoldDB" id="A0A0E0LZ32"/>
<dbReference type="InterPro" id="IPR036388">
    <property type="entry name" value="WH-like_DNA-bd_sf"/>
</dbReference>
<dbReference type="OMA" id="QRITRIH"/>
<evidence type="ECO:0000256" key="1">
    <source>
        <dbReference type="ARBA" id="ARBA00022737"/>
    </source>
</evidence>
<dbReference type="InterPro" id="IPR032675">
    <property type="entry name" value="LRR_dom_sf"/>
</dbReference>
<evidence type="ECO:0000256" key="2">
    <source>
        <dbReference type="ARBA" id="ARBA00022821"/>
    </source>
</evidence>
<reference evidence="6" key="2">
    <citation type="submission" date="2018-05" db="EMBL/GenBank/DDBJ databases">
        <title>OpunRS2 (Oryza punctata Reference Sequence Version 2).</title>
        <authorList>
            <person name="Zhang J."/>
            <person name="Kudrna D."/>
            <person name="Lee S."/>
            <person name="Talag J."/>
            <person name="Welchert J."/>
            <person name="Wing R.A."/>
        </authorList>
    </citation>
    <scope>NUCLEOTIDE SEQUENCE [LARGE SCALE GENOMIC DNA]</scope>
</reference>
<feature type="domain" description="Disease resistance R13L4/SHOC-2-like LRR" evidence="5">
    <location>
        <begin position="308"/>
        <end position="451"/>
    </location>
</feature>
<evidence type="ECO:0000259" key="3">
    <source>
        <dbReference type="Pfam" id="PF00931"/>
    </source>
</evidence>
<dbReference type="Pfam" id="PF23598">
    <property type="entry name" value="LRR_14"/>
    <property type="match status" value="2"/>
</dbReference>
<dbReference type="Gene3D" id="3.40.50.300">
    <property type="entry name" value="P-loop containing nucleotide triphosphate hydrolases"/>
    <property type="match status" value="1"/>
</dbReference>
<dbReference type="InterPro" id="IPR042197">
    <property type="entry name" value="Apaf_helical"/>
</dbReference>
<dbReference type="Gene3D" id="1.10.10.10">
    <property type="entry name" value="Winged helix-like DNA-binding domain superfamily/Winged helix DNA-binding domain"/>
    <property type="match status" value="1"/>
</dbReference>
<keyword evidence="7" id="KW-1185">Reference proteome</keyword>
<dbReference type="FunFam" id="1.10.10.10:FF:000322">
    <property type="entry name" value="Probable disease resistance protein At1g63360"/>
    <property type="match status" value="1"/>
</dbReference>
<reference evidence="6" key="1">
    <citation type="submission" date="2015-04" db="UniProtKB">
        <authorList>
            <consortium name="EnsemblPlants"/>
        </authorList>
    </citation>
    <scope>IDENTIFICATION</scope>
</reference>
<dbReference type="Pfam" id="PF00931">
    <property type="entry name" value="NB-ARC"/>
    <property type="match status" value="1"/>
</dbReference>
<name>A0A0E0LZ32_ORYPU</name>
<evidence type="ECO:0000259" key="4">
    <source>
        <dbReference type="Pfam" id="PF23559"/>
    </source>
</evidence>
<accession>A0A0E0LZ32</accession>
<dbReference type="EnsemblPlants" id="OPUNC09G02740.1">
    <property type="protein sequence ID" value="OPUNC09G02740.1"/>
    <property type="gene ID" value="OPUNC09G02740"/>
</dbReference>
<dbReference type="GO" id="GO:0042742">
    <property type="term" value="P:defense response to bacterium"/>
    <property type="evidence" value="ECO:0007669"/>
    <property type="project" value="UniProtKB-ARBA"/>
</dbReference>
<evidence type="ECO:0000259" key="5">
    <source>
        <dbReference type="Pfam" id="PF23598"/>
    </source>
</evidence>
<dbReference type="InterPro" id="IPR055414">
    <property type="entry name" value="LRR_R13L4/SHOC2-like"/>
</dbReference>
<dbReference type="GO" id="GO:0043531">
    <property type="term" value="F:ADP binding"/>
    <property type="evidence" value="ECO:0007669"/>
    <property type="project" value="InterPro"/>
</dbReference>
<dbReference type="Gene3D" id="1.10.8.430">
    <property type="entry name" value="Helical domain of apoptotic protease-activating factors"/>
    <property type="match status" value="1"/>
</dbReference>
<dbReference type="STRING" id="4537.A0A0E0LZ32"/>
<dbReference type="GO" id="GO:0002758">
    <property type="term" value="P:innate immune response-activating signaling pathway"/>
    <property type="evidence" value="ECO:0007669"/>
    <property type="project" value="UniProtKB-ARBA"/>
</dbReference>
<sequence length="607" mass="69476">MKKTTHRLKMLWARYDVAWKIQEVKGRVMEESQPEMYIIVIDDLWRTQDWEFMTLALPEDKNGSRILVTTRIMDVAKSCRSQIGDQLLEMAPLNDTDSQRFVVLVNCKKFLAVSLKKCGGLPLAIITLASVLANKSERKEEWEMVLHSIGSTLENGGDLQLQTMRNILLLSFYDLPYYLKTCLLYMSMYPKDYEIDRKQLIWRWIAEGFVTEQGGDSMEKTAECYFSELINRSMIQPIYVEYDGRARACGIHDTVHDLIISLSIQDNFVTILSGNECNSFPDKIRRLSLQSCCAGVPVMQAIVSNKSHFRSLCSFGFIRRIPQLSGFHSLRLVDLDGCESSDLENHHIRNIGSSFQLRYLRLNGSRISKLPQEIGSLQYLENLDLRGCGLLRKLPPTIVRLQKLERLFVEEGTKLPDEIGNMQNLQELSDVFSCENCVKFVEQLSKLTKLTAEHSLRSLWIYCEDPIIHALIGGSCCNFPHLKRLEIGTWPYKISQVPKGMIHLANLVDVRINIKTMAQEDIGILMGMSNLISLHIYLWDHPNERLIVNNPGFSSLKQFLFHCFGGPTVGLNLYRVNQEARGVVMDKVDPETATRDGSNTQKVTFWN</sequence>
<keyword evidence="2" id="KW-0611">Plant defense</keyword>
<dbReference type="GO" id="GO:0009626">
    <property type="term" value="P:plant-type hypersensitive response"/>
    <property type="evidence" value="ECO:0007669"/>
    <property type="project" value="UniProtKB-ARBA"/>
</dbReference>
<feature type="domain" description="NB-ARC" evidence="3">
    <location>
        <begin position="34"/>
        <end position="98"/>
    </location>
</feature>
<dbReference type="Proteomes" id="UP000026962">
    <property type="component" value="Chromosome 9"/>
</dbReference>
<feature type="domain" description="Disease resistance protein winged helix" evidence="4">
    <location>
        <begin position="188"/>
        <end position="259"/>
    </location>
</feature>
<dbReference type="InterPro" id="IPR058922">
    <property type="entry name" value="WHD_DRP"/>
</dbReference>
<dbReference type="InterPro" id="IPR044974">
    <property type="entry name" value="Disease_R_plants"/>
</dbReference>
<dbReference type="InterPro" id="IPR002182">
    <property type="entry name" value="NB-ARC"/>
</dbReference>
<dbReference type="SUPFAM" id="SSF52058">
    <property type="entry name" value="L domain-like"/>
    <property type="match status" value="1"/>
</dbReference>
<evidence type="ECO:0000313" key="7">
    <source>
        <dbReference type="Proteomes" id="UP000026962"/>
    </source>
</evidence>
<dbReference type="Gramene" id="OPUNC09G02740.1">
    <property type="protein sequence ID" value="OPUNC09G02740.1"/>
    <property type="gene ID" value="OPUNC09G02740"/>
</dbReference>
<dbReference type="HOGENOM" id="CLU_000837_25_3_1"/>
<dbReference type="InterPro" id="IPR027417">
    <property type="entry name" value="P-loop_NTPase"/>
</dbReference>
<protein>
    <submittedName>
        <fullName evidence="6">Uncharacterized protein</fullName>
    </submittedName>
</protein>
<evidence type="ECO:0000313" key="6">
    <source>
        <dbReference type="EnsemblPlants" id="OPUNC09G02740.1"/>
    </source>
</evidence>
<proteinExistence type="predicted"/>
<dbReference type="eggNOG" id="KOG4658">
    <property type="taxonomic scope" value="Eukaryota"/>
</dbReference>
<feature type="domain" description="Disease resistance R13L4/SHOC-2-like LRR" evidence="5">
    <location>
        <begin position="454"/>
        <end position="565"/>
    </location>
</feature>